<evidence type="ECO:0000259" key="1">
    <source>
        <dbReference type="Pfam" id="PF05547"/>
    </source>
</evidence>
<dbReference type="SUPFAM" id="SSF55486">
    <property type="entry name" value="Metalloproteases ('zincins'), catalytic domain"/>
    <property type="match status" value="1"/>
</dbReference>
<dbReference type="GO" id="GO:0008237">
    <property type="term" value="F:metallopeptidase activity"/>
    <property type="evidence" value="ECO:0007669"/>
    <property type="project" value="UniProtKB-KW"/>
</dbReference>
<evidence type="ECO:0000313" key="3">
    <source>
        <dbReference type="Proteomes" id="UP000317691"/>
    </source>
</evidence>
<reference evidence="2 3" key="1">
    <citation type="journal article" date="2019" name="Nat. Microbiol.">
        <title>Mediterranean grassland soil C-N compound turnover is dependent on rainfall and depth, and is mediated by genomically divergent microorganisms.</title>
        <authorList>
            <person name="Diamond S."/>
            <person name="Andeer P.F."/>
            <person name="Li Z."/>
            <person name="Crits-Christoph A."/>
            <person name="Burstein D."/>
            <person name="Anantharaman K."/>
            <person name="Lane K.R."/>
            <person name="Thomas B.C."/>
            <person name="Pan C."/>
            <person name="Northen T.R."/>
            <person name="Banfield J.F."/>
        </authorList>
    </citation>
    <scope>NUCLEOTIDE SEQUENCE [LARGE SCALE GENOMIC DNA]</scope>
    <source>
        <strain evidence="2">WS_9</strain>
    </source>
</reference>
<accession>A0A538TIT3</accession>
<feature type="domain" description="Peptidase M6-like" evidence="1">
    <location>
        <begin position="134"/>
        <end position="348"/>
    </location>
</feature>
<protein>
    <submittedName>
        <fullName evidence="2">M6 family metalloprotease domain-containing protein</fullName>
    </submittedName>
</protein>
<dbReference type="Gene3D" id="2.60.120.260">
    <property type="entry name" value="Galactose-binding domain-like"/>
    <property type="match status" value="1"/>
</dbReference>
<dbReference type="NCBIfam" id="TIGR03296">
    <property type="entry name" value="M6dom_TIGR03296"/>
    <property type="match status" value="1"/>
</dbReference>
<keyword evidence="2" id="KW-0482">Metalloprotease</keyword>
<dbReference type="GO" id="GO:0006508">
    <property type="term" value="P:proteolysis"/>
    <property type="evidence" value="ECO:0007669"/>
    <property type="project" value="UniProtKB-KW"/>
</dbReference>
<dbReference type="EMBL" id="VBOZ01000030">
    <property type="protein sequence ID" value="TMQ63524.1"/>
    <property type="molecule type" value="Genomic_DNA"/>
</dbReference>
<organism evidence="2 3">
    <name type="scientific">Eiseniibacteriota bacterium</name>
    <dbReference type="NCBI Taxonomy" id="2212470"/>
    <lineage>
        <taxon>Bacteria</taxon>
        <taxon>Candidatus Eiseniibacteriota</taxon>
    </lineage>
</organism>
<comment type="caution">
    <text evidence="2">The sequence shown here is derived from an EMBL/GenBank/DDBJ whole genome shotgun (WGS) entry which is preliminary data.</text>
</comment>
<dbReference type="AlphaFoldDB" id="A0A538TIT3"/>
<dbReference type="InterPro" id="IPR008757">
    <property type="entry name" value="Peptidase_M6-like_domain"/>
</dbReference>
<dbReference type="Proteomes" id="UP000317691">
    <property type="component" value="Unassembled WGS sequence"/>
</dbReference>
<dbReference type="PANTHER" id="PTHR41775">
    <property type="entry name" value="SECRETED PROTEIN-RELATED"/>
    <property type="match status" value="1"/>
</dbReference>
<name>A0A538TIT3_UNCEI</name>
<proteinExistence type="predicted"/>
<keyword evidence="2" id="KW-0378">Hydrolase</keyword>
<dbReference type="Gene3D" id="2.60.40.4070">
    <property type="match status" value="1"/>
</dbReference>
<gene>
    <name evidence="2" type="ORF">E6K79_09775</name>
</gene>
<dbReference type="PANTHER" id="PTHR41775:SF1">
    <property type="entry name" value="PEPTIDASE M6-LIKE DOMAIN-CONTAINING PROTEIN"/>
    <property type="match status" value="1"/>
</dbReference>
<evidence type="ECO:0000313" key="2">
    <source>
        <dbReference type="EMBL" id="TMQ63524.1"/>
    </source>
</evidence>
<dbReference type="Pfam" id="PF05547">
    <property type="entry name" value="Peptidase_M6"/>
    <property type="match status" value="1"/>
</dbReference>
<sequence length="958" mass="102111">MPSGHGRKTLGYHRFGSRAAIVTLALILSLASLLASPRGARAAAPSPKLYERMAPAERLATLKHVQTTLDSLRRGGVDRIYPQFALDMAKYPREGVAHRNILVVLCKFPAEGGAPAAGPSKITTPYYVYRHFFSDDPNDGIISLREYYRTNSRGKLIISGQVTPQWVDMPHSYDYYANGYAGLDFGGYPNSSQKLAEDAMSAAALMFGGDLRYFDNDGPDGIPSSGDDDGYIDAVSVIVPGQGAETSASCASGPVGCNRLWSHESGIAVYSNCPGPNGGPGCLPGFVTGKVRGFLYSLVSEYNDSPGDGGCGTWFHEFSHTLGLPDLYDTVGGNGLGFYSLMALGNYLPYDSDPNTAGGPLGSNPGNLDAWCRQFLGFDDPVPIKAAGRYELPPVSRQGGSRRIWSNGDGGTEYYLVENRLREGSDRFLPGQGMLVYHVDDTQIDNLNGYPGYRVAVVQADSVNPLQLENGGNYGDPADFFPGTLLKRSMTEATQPNSRSWSGADTGIRIWNIAGVQDGADTASFDLRVSSQAELRLAGYSINDGGGDGYADPNETDLLTLSLKNVGLQSGLINLVLTTPDPSVTITQASVSNQAAIGPGGTAAMAQAFSYDIGSIATLPHDIVFTVNWTEGGGASGSFDFTVTVGMGSGLFENFESGVEPGQFWAGVSLPGSSTTEWHASDSRARGTYSAKVGSSLPLGSGTNEAQTYADREDAALLSPAFDLAANSELVFYSYVDAESYGGTEAFDGGRVEISIAGGEWLPLAVDGGYGNQIKFDSDAALRGADVFSGSPRAWRRVTANLSGYSGPARVRFRFASDVSNAPFNTSGLQARSYEGWYVDDVLVQPRASTGPAPRRLTFRAGPSPYRIEGASPGALTFRFSTPDGLPHPELRPEVRIYDVAGRLVRTLEASANGLVPSEFRASWNAQDRGGDKCRSGVYFAQVDIQGHRESVRLVLLR</sequence>
<keyword evidence="2" id="KW-0645">Protease</keyword>